<feature type="region of interest" description="Disordered" evidence="3">
    <location>
        <begin position="43"/>
        <end position="136"/>
    </location>
</feature>
<dbReference type="PANTHER" id="PTHR45775:SF6">
    <property type="entry name" value="RAD, GEM_KIR FAMILY MEMBER 2, ISOFORM C"/>
    <property type="match status" value="1"/>
</dbReference>
<reference evidence="5" key="1">
    <citation type="submission" date="2025-08" db="UniProtKB">
        <authorList>
            <consortium name="RefSeq"/>
        </authorList>
    </citation>
    <scope>IDENTIFICATION</scope>
    <source>
        <tissue evidence="5">Muscle</tissue>
    </source>
</reference>
<protein>
    <submittedName>
        <fullName evidence="5">GTP-binding protein RAD-like</fullName>
    </submittedName>
</protein>
<dbReference type="PROSITE" id="PS51419">
    <property type="entry name" value="RAB"/>
    <property type="match status" value="1"/>
</dbReference>
<dbReference type="SMART" id="SM00173">
    <property type="entry name" value="RAS"/>
    <property type="match status" value="1"/>
</dbReference>
<dbReference type="PROSITE" id="PS51421">
    <property type="entry name" value="RAS"/>
    <property type="match status" value="1"/>
</dbReference>
<accession>A0ABM1SRL0</accession>
<proteinExistence type="inferred from homology"/>
<dbReference type="Pfam" id="PF00071">
    <property type="entry name" value="Ras"/>
    <property type="match status" value="1"/>
</dbReference>
<dbReference type="Gene3D" id="3.40.50.300">
    <property type="entry name" value="P-loop containing nucleotide triphosphate hydrolases"/>
    <property type="match status" value="1"/>
</dbReference>
<evidence type="ECO:0000313" key="5">
    <source>
        <dbReference type="RefSeq" id="XP_022246266.1"/>
    </source>
</evidence>
<evidence type="ECO:0000256" key="1">
    <source>
        <dbReference type="ARBA" id="ARBA00008846"/>
    </source>
</evidence>
<dbReference type="PRINTS" id="PR00449">
    <property type="entry name" value="RASTRNSFRMNG"/>
</dbReference>
<dbReference type="RefSeq" id="XP_022246266.1">
    <property type="nucleotide sequence ID" value="XM_022390558.1"/>
</dbReference>
<evidence type="ECO:0000256" key="2">
    <source>
        <dbReference type="ARBA" id="ARBA00022553"/>
    </source>
</evidence>
<evidence type="ECO:0000313" key="4">
    <source>
        <dbReference type="Proteomes" id="UP000694941"/>
    </source>
</evidence>
<dbReference type="InterPro" id="IPR051641">
    <property type="entry name" value="RGK_GTP-binding_reg"/>
</dbReference>
<organism evidence="4 5">
    <name type="scientific">Limulus polyphemus</name>
    <name type="common">Atlantic horseshoe crab</name>
    <dbReference type="NCBI Taxonomy" id="6850"/>
    <lineage>
        <taxon>Eukaryota</taxon>
        <taxon>Metazoa</taxon>
        <taxon>Ecdysozoa</taxon>
        <taxon>Arthropoda</taxon>
        <taxon>Chelicerata</taxon>
        <taxon>Merostomata</taxon>
        <taxon>Xiphosura</taxon>
        <taxon>Limulidae</taxon>
        <taxon>Limulus</taxon>
    </lineage>
</organism>
<comment type="similarity">
    <text evidence="1">Belongs to the small GTPase superfamily. RGK family.</text>
</comment>
<sequence length="427" mass="47608">MVLEGDFNYSLFKTAQCGQKLCAAYSCRASDLLKSTHCPGQGESFNTSPSIGFTVPRQSSPRLKTPSQNRLKRNNTVDRPQPMRSSRRPLPLEPNNCFRQRIKSSPADMTLPPDFNFNTRSSSNHSPPLSNDGNDYQRLRNFSLTPKGVINRGDSFRSKSRSIHSVSSVSSLPSRNSTALPTTPVIPPAWLPSTGDSEVPHVFVTESVRHRVLVIGCPEVGKSSLTSQFTTSEYICAYETSLAEENEKSVTIVLNGQESELVFVEHSFVDNMILLTICNFDAYIVVYSVINKRSFQQTKHLLQQIVKYPSNDKKAVILVGNKADLVRLRVVTTDDGRTMATSYGCKFIETSVGINHHVDELLVGLLSQIRLKLQHEETVKKKRQSITLERNKSRSSQLVGGKAKCFIKKILGRSSASWKSCDNLHVL</sequence>
<name>A0ABM1SRL0_LIMPO</name>
<dbReference type="GeneID" id="111086694"/>
<feature type="compositionally biased region" description="Low complexity" evidence="3">
    <location>
        <begin position="163"/>
        <end position="177"/>
    </location>
</feature>
<feature type="region of interest" description="Disordered" evidence="3">
    <location>
        <begin position="153"/>
        <end position="185"/>
    </location>
</feature>
<feature type="compositionally biased region" description="Polar residues" evidence="3">
    <location>
        <begin position="43"/>
        <end position="69"/>
    </location>
</feature>
<gene>
    <name evidence="5" type="primary">LOC111086694</name>
</gene>
<dbReference type="Proteomes" id="UP000694941">
    <property type="component" value="Unplaced"/>
</dbReference>
<keyword evidence="4" id="KW-1185">Reference proteome</keyword>
<keyword evidence="2" id="KW-0597">Phosphoprotein</keyword>
<dbReference type="InterPro" id="IPR001806">
    <property type="entry name" value="Small_GTPase"/>
</dbReference>
<evidence type="ECO:0000256" key="3">
    <source>
        <dbReference type="SAM" id="MobiDB-lite"/>
    </source>
</evidence>
<dbReference type="InterPro" id="IPR027417">
    <property type="entry name" value="P-loop_NTPase"/>
</dbReference>
<dbReference type="PANTHER" id="PTHR45775">
    <property type="entry name" value="RAD, GEM/KIR FAMILY MEMBER 2, ISOFORM C"/>
    <property type="match status" value="1"/>
</dbReference>
<dbReference type="SUPFAM" id="SSF52540">
    <property type="entry name" value="P-loop containing nucleoside triphosphate hydrolases"/>
    <property type="match status" value="1"/>
</dbReference>
<feature type="compositionally biased region" description="Polar residues" evidence="3">
    <location>
        <begin position="116"/>
        <end position="136"/>
    </location>
</feature>
<dbReference type="SMART" id="SM00175">
    <property type="entry name" value="RAB"/>
    <property type="match status" value="1"/>
</dbReference>